<evidence type="ECO:0000313" key="6">
    <source>
        <dbReference type="EMBL" id="SOH04400.1"/>
    </source>
</evidence>
<dbReference type="Gene3D" id="3.30.160.20">
    <property type="match status" value="1"/>
</dbReference>
<reference evidence="4" key="2">
    <citation type="submission" date="2006-01" db="EMBL/GenBank/DDBJ databases">
        <authorList>
            <person name="Genoscope"/>
        </authorList>
    </citation>
    <scope>NUCLEOTIDE SEQUENCE</scope>
</reference>
<name>Q1PY09_KUEST</name>
<dbReference type="Proteomes" id="UP000221734">
    <property type="component" value="Chromosome Kuenenia_stuttgartiensis_MBR1"/>
</dbReference>
<organism evidence="4">
    <name type="scientific">Kuenenia stuttgartiensis</name>
    <dbReference type="NCBI Taxonomy" id="174633"/>
    <lineage>
        <taxon>Bacteria</taxon>
        <taxon>Pseudomonadati</taxon>
        <taxon>Planctomycetota</taxon>
        <taxon>Candidatus Brocadiia</taxon>
        <taxon>Candidatus Brocadiales</taxon>
        <taxon>Candidatus Brocadiaceae</taxon>
        <taxon>Candidatus Kuenenia</taxon>
    </lineage>
</organism>
<proteinExistence type="inferred from homology"/>
<evidence type="ECO:0000313" key="7">
    <source>
        <dbReference type="Proteomes" id="UP000221734"/>
    </source>
</evidence>
<feature type="compositionally biased region" description="Basic residues" evidence="2">
    <location>
        <begin position="124"/>
        <end position="137"/>
    </location>
</feature>
<dbReference type="GO" id="GO:0072344">
    <property type="term" value="P:rescue of stalled ribosome"/>
    <property type="evidence" value="ECO:0007669"/>
    <property type="project" value="TreeGrafter"/>
</dbReference>
<dbReference type="GO" id="GO:0003747">
    <property type="term" value="F:translation release factor activity"/>
    <property type="evidence" value="ECO:0007669"/>
    <property type="project" value="InterPro"/>
</dbReference>
<evidence type="ECO:0000313" key="8">
    <source>
        <dbReference type="Proteomes" id="UP000501926"/>
    </source>
</evidence>
<dbReference type="AlphaFoldDB" id="Q1PY09"/>
<evidence type="ECO:0000313" key="4">
    <source>
        <dbReference type="EMBL" id="CAJ72923.1"/>
    </source>
</evidence>
<evidence type="ECO:0000256" key="2">
    <source>
        <dbReference type="SAM" id="MobiDB-lite"/>
    </source>
</evidence>
<dbReference type="EC" id="3.1.1.29" evidence="5"/>
<dbReference type="PROSITE" id="PS00745">
    <property type="entry name" value="RF_PROK_I"/>
    <property type="match status" value="1"/>
</dbReference>
<sequence>MVKISNKVTIPIDEISMHPIRAQGAGGQHVNKVATAVQLRFDINASSLPDFYKERLLSLSDRRISGEGVIVIKAQKYRSQDKNKEDALNRLRDFIKSAVIVQKKRKPTKPKKAAKEKRLESKTNRGRLKISRKPVEY</sequence>
<keyword evidence="7" id="KW-1185">Reference proteome</keyword>
<dbReference type="Pfam" id="PF00472">
    <property type="entry name" value="RF-1"/>
    <property type="match status" value="1"/>
</dbReference>
<dbReference type="OrthoDB" id="9815709at2"/>
<feature type="domain" description="Prokaryotic-type class I peptide chain release factors" evidence="3">
    <location>
        <begin position="21"/>
        <end position="37"/>
    </location>
</feature>
<dbReference type="EMBL" id="CP049055">
    <property type="protein sequence ID" value="QII09687.1"/>
    <property type="molecule type" value="Genomic_DNA"/>
</dbReference>
<keyword evidence="5" id="KW-0378">Hydrolase</keyword>
<dbReference type="PANTHER" id="PTHR47814">
    <property type="entry name" value="PEPTIDYL-TRNA HYDROLASE ARFB"/>
    <property type="match status" value="1"/>
</dbReference>
<dbReference type="Proteomes" id="UP000501926">
    <property type="component" value="Chromosome"/>
</dbReference>
<dbReference type="SUPFAM" id="SSF75620">
    <property type="entry name" value="Release factor"/>
    <property type="match status" value="1"/>
</dbReference>
<dbReference type="NCBIfam" id="NF006718">
    <property type="entry name" value="PRK09256.1"/>
    <property type="match status" value="1"/>
</dbReference>
<dbReference type="GO" id="GO:0043022">
    <property type="term" value="F:ribosome binding"/>
    <property type="evidence" value="ECO:0007669"/>
    <property type="project" value="TreeGrafter"/>
</dbReference>
<dbReference type="KEGG" id="kst:KSMBR1_1901"/>
<evidence type="ECO:0000259" key="3">
    <source>
        <dbReference type="PROSITE" id="PS00745"/>
    </source>
</evidence>
<feature type="region of interest" description="Disordered" evidence="2">
    <location>
        <begin position="102"/>
        <end position="137"/>
    </location>
</feature>
<protein>
    <submittedName>
        <fullName evidence="5">Peptidyl-tRNA hydrolase ArfB</fullName>
        <ecNumber evidence="5">3.1.1.29</ecNumber>
    </submittedName>
</protein>
<dbReference type="InterPro" id="IPR045853">
    <property type="entry name" value="Pep_chain_release_fac_I_sf"/>
</dbReference>
<dbReference type="InterPro" id="IPR000352">
    <property type="entry name" value="Pep_chain_release_fac_I"/>
</dbReference>
<accession>Q1PY09</accession>
<reference evidence="7" key="3">
    <citation type="submission" date="2017-10" db="EMBL/GenBank/DDBJ databases">
        <authorList>
            <person name="Frank J."/>
        </authorList>
    </citation>
    <scope>NUCLEOTIDE SEQUENCE [LARGE SCALE GENOMIC DNA]</scope>
</reference>
<reference evidence="5 8" key="5">
    <citation type="submission" date="2020-02" db="EMBL/GenBank/DDBJ databases">
        <title>Newly sequenced genome of strain CSTR1 showed variability in Candidatus Kuenenia stuttgartiensis genomes.</title>
        <authorList>
            <person name="Ding C."/>
            <person name="Adrian L."/>
        </authorList>
    </citation>
    <scope>NUCLEOTIDE SEQUENCE [LARGE SCALE GENOMIC DNA]</scope>
    <source>
        <strain evidence="5 8">CSTR1</strain>
    </source>
</reference>
<comment type="similarity">
    <text evidence="1">Belongs to the prokaryotic/mitochondrial release factor family.</text>
</comment>
<dbReference type="PANTHER" id="PTHR47814:SF1">
    <property type="entry name" value="PEPTIDYL-TRNA HYDROLASE ARFB"/>
    <property type="match status" value="1"/>
</dbReference>
<dbReference type="EMBL" id="CT573072">
    <property type="protein sequence ID" value="CAJ72923.1"/>
    <property type="molecule type" value="Genomic_DNA"/>
</dbReference>
<dbReference type="RefSeq" id="WP_099325118.1">
    <property type="nucleotide sequence ID" value="NZ_CP049055.1"/>
</dbReference>
<reference evidence="6" key="4">
    <citation type="submission" date="2017-10" db="EMBL/GenBank/DDBJ databases">
        <authorList>
            <person name="Banno H."/>
            <person name="Chua N.-H."/>
        </authorList>
    </citation>
    <scope>NUCLEOTIDE SEQUENCE [LARGE SCALE GENOMIC DNA]</scope>
    <source>
        <strain evidence="6">Kuenenia_mbr1_ru-nijmegen</strain>
    </source>
</reference>
<feature type="compositionally biased region" description="Basic residues" evidence="2">
    <location>
        <begin position="102"/>
        <end position="115"/>
    </location>
</feature>
<evidence type="ECO:0000313" key="5">
    <source>
        <dbReference type="EMBL" id="QII09687.1"/>
    </source>
</evidence>
<dbReference type="GO" id="GO:0004045">
    <property type="term" value="F:peptidyl-tRNA hydrolase activity"/>
    <property type="evidence" value="ECO:0007669"/>
    <property type="project" value="UniProtKB-EC"/>
</dbReference>
<evidence type="ECO:0000256" key="1">
    <source>
        <dbReference type="ARBA" id="ARBA00010835"/>
    </source>
</evidence>
<reference evidence="4" key="1">
    <citation type="journal article" date="2006" name="Nature">
        <title>Deciphering the evolution and metabolism of an anammox bacterium from a community genome.</title>
        <authorList>
            <person name="Strous M."/>
            <person name="Pelletier E."/>
            <person name="Mangenot S."/>
            <person name="Rattei T."/>
            <person name="Lehner A."/>
            <person name="Taylor M.W."/>
            <person name="Horn M."/>
            <person name="Daims H."/>
            <person name="Bartol-Mavel D."/>
            <person name="Wincker P."/>
            <person name="Barbe V."/>
            <person name="Fonknechten N."/>
            <person name="Vallenet D."/>
            <person name="Segurens B."/>
            <person name="Schenowitz-Truong C."/>
            <person name="Medigue C."/>
            <person name="Collingro A."/>
            <person name="Snel B."/>
            <person name="Dutilh B.E."/>
            <person name="OpDenCamp H.J.M."/>
            <person name="vanDerDrift C."/>
            <person name="Cirpus I."/>
            <person name="vanDePas-Schoonen K.T."/>
            <person name="Harhangi H.R."/>
            <person name="vanNiftrik L."/>
            <person name="Schmid M."/>
            <person name="Keltjens J."/>
            <person name="vanDeVossenberg J."/>
            <person name="Kartal B."/>
            <person name="Meier H."/>
            <person name="Frishman D."/>
            <person name="Huynen M.A."/>
            <person name="Mewes H."/>
            <person name="Weissenbach J."/>
            <person name="Jetten M.S.M."/>
            <person name="Wagner M."/>
            <person name="LePaslier D."/>
        </authorList>
    </citation>
    <scope>NUCLEOTIDE SEQUENCE</scope>
</reference>
<gene>
    <name evidence="5" type="primary">arfB</name>
    <name evidence="5" type="ORF">KsCSTR_03080</name>
    <name evidence="6" type="ORF">KSMBR1_1901</name>
    <name evidence="4" type="ORF">kustd2178</name>
</gene>
<dbReference type="EMBL" id="LT934425">
    <property type="protein sequence ID" value="SOH04400.1"/>
    <property type="molecule type" value="Genomic_DNA"/>
</dbReference>